<comment type="caution">
    <text evidence="7">The sequence shown here is derived from an EMBL/GenBank/DDBJ whole genome shotgun (WGS) entry which is preliminary data.</text>
</comment>
<dbReference type="InterPro" id="IPR031982">
    <property type="entry name" value="PilE-like"/>
</dbReference>
<dbReference type="RefSeq" id="WP_126025336.1">
    <property type="nucleotide sequence ID" value="NZ_RXFT01000019.1"/>
</dbReference>
<dbReference type="InterPro" id="IPR012902">
    <property type="entry name" value="N_methyl_site"/>
</dbReference>
<dbReference type="Gene3D" id="3.30.700.10">
    <property type="entry name" value="Glycoprotein, Type 4 Pilin"/>
    <property type="match status" value="1"/>
</dbReference>
<dbReference type="SUPFAM" id="SSF54523">
    <property type="entry name" value="Pili subunits"/>
    <property type="match status" value="1"/>
</dbReference>
<dbReference type="GO" id="GO:0015628">
    <property type="term" value="P:protein secretion by the type II secretion system"/>
    <property type="evidence" value="ECO:0007669"/>
    <property type="project" value="InterPro"/>
</dbReference>
<evidence type="ECO:0000256" key="1">
    <source>
        <dbReference type="ARBA" id="ARBA00004167"/>
    </source>
</evidence>
<protein>
    <submittedName>
        <fullName evidence="7">Prepilin-type N-terminal cleavage/methylation domain-containing protein</fullName>
    </submittedName>
</protein>
<dbReference type="PRINTS" id="PR00885">
    <property type="entry name" value="BCTERIALGSPH"/>
</dbReference>
<evidence type="ECO:0000313" key="8">
    <source>
        <dbReference type="Proteomes" id="UP000281118"/>
    </source>
</evidence>
<dbReference type="Pfam" id="PF07963">
    <property type="entry name" value="N_methyl"/>
    <property type="match status" value="1"/>
</dbReference>
<dbReference type="Pfam" id="PF16732">
    <property type="entry name" value="ComP_DUS"/>
    <property type="match status" value="1"/>
</dbReference>
<keyword evidence="2" id="KW-0488">Methylation</keyword>
<dbReference type="Proteomes" id="UP000281118">
    <property type="component" value="Unassembled WGS sequence"/>
</dbReference>
<dbReference type="GO" id="GO:0015627">
    <property type="term" value="C:type II protein secretion system complex"/>
    <property type="evidence" value="ECO:0007669"/>
    <property type="project" value="InterPro"/>
</dbReference>
<dbReference type="PANTHER" id="PTHR30093:SF44">
    <property type="entry name" value="TYPE II SECRETION SYSTEM CORE PROTEIN G"/>
    <property type="match status" value="1"/>
</dbReference>
<dbReference type="AlphaFoldDB" id="A0A433MTQ8"/>
<reference evidence="7 8" key="1">
    <citation type="submission" date="2018-12" db="EMBL/GenBank/DDBJ databases">
        <title>The genome sequences of Variovorax guangxiensis DSM 27352.</title>
        <authorList>
            <person name="Gao J."/>
            <person name="Sun J."/>
        </authorList>
    </citation>
    <scope>NUCLEOTIDE SEQUENCE [LARGE SCALE GENOMIC DNA]</scope>
    <source>
        <strain evidence="7 8">DSM 27352</strain>
    </source>
</reference>
<evidence type="ECO:0000256" key="2">
    <source>
        <dbReference type="ARBA" id="ARBA00022481"/>
    </source>
</evidence>
<dbReference type="GO" id="GO:0043683">
    <property type="term" value="P:type IV pilus assembly"/>
    <property type="evidence" value="ECO:0007669"/>
    <property type="project" value="InterPro"/>
</dbReference>
<dbReference type="GO" id="GO:0016020">
    <property type="term" value="C:membrane"/>
    <property type="evidence" value="ECO:0007669"/>
    <property type="project" value="UniProtKB-SubCell"/>
</dbReference>
<proteinExistence type="predicted"/>
<name>A0A433MTQ8_9BURK</name>
<sequence>MPHTFREIKLKPTGIAASQWPNHSSPHSRYRSSEAGFTLIEMMIVVALIAILAAIALPSYESYVRKSRARAAGADLGALALNMENVRQLQLDYKVFARGTKADSKVFSGWSASMSQYFSYTVESTASTYLLKASGISGSAGCELSLDNAGVKSASSACGFSTW</sequence>
<keyword evidence="3 6" id="KW-0812">Transmembrane</keyword>
<dbReference type="NCBIfam" id="TIGR02532">
    <property type="entry name" value="IV_pilin_GFxxxE"/>
    <property type="match status" value="1"/>
</dbReference>
<dbReference type="InterPro" id="IPR045584">
    <property type="entry name" value="Pilin-like"/>
</dbReference>
<dbReference type="InterPro" id="IPR002416">
    <property type="entry name" value="T2SS_protein-GspH"/>
</dbReference>
<organism evidence="7 8">
    <name type="scientific">Variovorax guangxiensis</name>
    <dbReference type="NCBI Taxonomy" id="1775474"/>
    <lineage>
        <taxon>Bacteria</taxon>
        <taxon>Pseudomonadati</taxon>
        <taxon>Pseudomonadota</taxon>
        <taxon>Betaproteobacteria</taxon>
        <taxon>Burkholderiales</taxon>
        <taxon>Comamonadaceae</taxon>
        <taxon>Variovorax</taxon>
    </lineage>
</organism>
<evidence type="ECO:0000256" key="4">
    <source>
        <dbReference type="ARBA" id="ARBA00022989"/>
    </source>
</evidence>
<evidence type="ECO:0000256" key="6">
    <source>
        <dbReference type="SAM" id="Phobius"/>
    </source>
</evidence>
<dbReference type="PROSITE" id="PS00409">
    <property type="entry name" value="PROKAR_NTER_METHYL"/>
    <property type="match status" value="1"/>
</dbReference>
<accession>A0A433MTQ8</accession>
<feature type="transmembrane region" description="Helical" evidence="6">
    <location>
        <begin position="35"/>
        <end position="60"/>
    </location>
</feature>
<keyword evidence="4 6" id="KW-1133">Transmembrane helix</keyword>
<evidence type="ECO:0000256" key="3">
    <source>
        <dbReference type="ARBA" id="ARBA00022692"/>
    </source>
</evidence>
<gene>
    <name evidence="7" type="ORF">EJP67_29835</name>
</gene>
<dbReference type="PANTHER" id="PTHR30093">
    <property type="entry name" value="GENERAL SECRETION PATHWAY PROTEIN G"/>
    <property type="match status" value="1"/>
</dbReference>
<dbReference type="EMBL" id="RXFT01000019">
    <property type="protein sequence ID" value="RUR71253.1"/>
    <property type="molecule type" value="Genomic_DNA"/>
</dbReference>
<evidence type="ECO:0000313" key="7">
    <source>
        <dbReference type="EMBL" id="RUR71253.1"/>
    </source>
</evidence>
<comment type="subcellular location">
    <subcellularLocation>
        <location evidence="1">Membrane</location>
        <topology evidence="1">Single-pass membrane protein</topology>
    </subcellularLocation>
</comment>
<keyword evidence="5 6" id="KW-0472">Membrane</keyword>
<evidence type="ECO:0000256" key="5">
    <source>
        <dbReference type="ARBA" id="ARBA00023136"/>
    </source>
</evidence>